<dbReference type="RefSeq" id="WP_146942372.1">
    <property type="nucleotide sequence ID" value="NZ_BJYJ01000016.1"/>
</dbReference>
<organism evidence="4 5">
    <name type="scientific">Chryseobacterium hagamense</name>
    <dbReference type="NCBI Taxonomy" id="395935"/>
    <lineage>
        <taxon>Bacteria</taxon>
        <taxon>Pseudomonadati</taxon>
        <taxon>Bacteroidota</taxon>
        <taxon>Flavobacteriia</taxon>
        <taxon>Flavobacteriales</taxon>
        <taxon>Weeksellaceae</taxon>
        <taxon>Chryseobacterium group</taxon>
        <taxon>Chryseobacterium</taxon>
    </lineage>
</organism>
<dbReference type="OrthoDB" id="978360at2"/>
<evidence type="ECO:0000313" key="5">
    <source>
        <dbReference type="Proteomes" id="UP000321863"/>
    </source>
</evidence>
<reference evidence="4 5" key="1">
    <citation type="submission" date="2019-07" db="EMBL/GenBank/DDBJ databases">
        <title>Whole genome shotgun sequence of Chryseobacterium hagamense NBRC 105253.</title>
        <authorList>
            <person name="Hosoyama A."/>
            <person name="Uohara A."/>
            <person name="Ohji S."/>
            <person name="Ichikawa N."/>
        </authorList>
    </citation>
    <scope>NUCLEOTIDE SEQUENCE [LARGE SCALE GENOMIC DNA]</scope>
    <source>
        <strain evidence="4 5">NBRC 105253</strain>
    </source>
</reference>
<feature type="domain" description="TerD" evidence="3">
    <location>
        <begin position="1"/>
        <end position="183"/>
    </location>
</feature>
<dbReference type="InterPro" id="IPR003325">
    <property type="entry name" value="TerD"/>
</dbReference>
<evidence type="ECO:0000313" key="4">
    <source>
        <dbReference type="EMBL" id="GEN77014.1"/>
    </source>
</evidence>
<name>A0A511YP94_9FLAO</name>
<dbReference type="PANTHER" id="PTHR32097">
    <property type="entry name" value="CAMP-BINDING PROTEIN 1-RELATED"/>
    <property type="match status" value="1"/>
</dbReference>
<dbReference type="GO" id="GO:0046690">
    <property type="term" value="P:response to tellurium ion"/>
    <property type="evidence" value="ECO:0007669"/>
    <property type="project" value="UniProtKB-KW"/>
</dbReference>
<dbReference type="AlphaFoldDB" id="A0A511YP94"/>
<gene>
    <name evidence="4" type="primary">yceD</name>
    <name evidence="4" type="ORF">CHA01nite_27540</name>
</gene>
<comment type="caution">
    <text evidence="4">The sequence shown here is derived from an EMBL/GenBank/DDBJ whole genome shotgun (WGS) entry which is preliminary data.</text>
</comment>
<dbReference type="PANTHER" id="PTHR32097:SF4">
    <property type="entry name" value="GENERAL STRESS PROTEIN 16U"/>
    <property type="match status" value="1"/>
</dbReference>
<accession>A0A511YP94</accession>
<dbReference type="InterPro" id="IPR051324">
    <property type="entry name" value="Stress/Tellurium_Resist"/>
</dbReference>
<keyword evidence="2" id="KW-0778">Tellurium resistance</keyword>
<evidence type="ECO:0000256" key="1">
    <source>
        <dbReference type="ARBA" id="ARBA00008775"/>
    </source>
</evidence>
<dbReference type="CDD" id="cd06974">
    <property type="entry name" value="TerD_like"/>
    <property type="match status" value="1"/>
</dbReference>
<evidence type="ECO:0000259" key="3">
    <source>
        <dbReference type="Pfam" id="PF02342"/>
    </source>
</evidence>
<comment type="similarity">
    <text evidence="1">Belongs to the CAPAB/TerDEXZ family.</text>
</comment>
<evidence type="ECO:0000256" key="2">
    <source>
        <dbReference type="ARBA" id="ARBA00022686"/>
    </source>
</evidence>
<sequence>MAINLQKGQRENINAPKFTVGLGWDTNNTSTGTAFDLDASLFLLGENKKLVSDNHFIFYNNLESPDKAVVHSGDNLTGDGNGDDEQIRIDLTKIDPAVKEITVVVTIHEADSRRQNFGQVRNSFIRIFNTETNEEILKYELDEDFSIETAVEFGRIYNRNGEWKFEAVGSGQREGLEKFVAIYQ</sequence>
<dbReference type="Proteomes" id="UP000321863">
    <property type="component" value="Unassembled WGS sequence"/>
</dbReference>
<dbReference type="Pfam" id="PF02342">
    <property type="entry name" value="TerD"/>
    <property type="match status" value="1"/>
</dbReference>
<proteinExistence type="inferred from homology"/>
<keyword evidence="5" id="KW-1185">Reference proteome</keyword>
<dbReference type="EMBL" id="BJYJ01000016">
    <property type="protein sequence ID" value="GEN77014.1"/>
    <property type="molecule type" value="Genomic_DNA"/>
</dbReference>
<protein>
    <submittedName>
        <fullName evidence="4">General stress protein 16U</fullName>
    </submittedName>
</protein>
<dbReference type="Gene3D" id="2.60.60.30">
    <property type="entry name" value="sav2460 like domains"/>
    <property type="match status" value="1"/>
</dbReference>